<organism evidence="12 13">
    <name type="scientific">Drosophila simulans</name>
    <name type="common">Fruit fly</name>
    <dbReference type="NCBI Taxonomy" id="7240"/>
    <lineage>
        <taxon>Eukaryota</taxon>
        <taxon>Metazoa</taxon>
        <taxon>Ecdysozoa</taxon>
        <taxon>Arthropoda</taxon>
        <taxon>Hexapoda</taxon>
        <taxon>Insecta</taxon>
        <taxon>Pterygota</taxon>
        <taxon>Neoptera</taxon>
        <taxon>Endopterygota</taxon>
        <taxon>Diptera</taxon>
        <taxon>Brachycera</taxon>
        <taxon>Muscomorpha</taxon>
        <taxon>Ephydroidea</taxon>
        <taxon>Drosophilidae</taxon>
        <taxon>Drosophila</taxon>
        <taxon>Sophophora</taxon>
    </lineage>
</organism>
<evidence type="ECO:0000256" key="7">
    <source>
        <dbReference type="ARBA" id="ARBA00022771"/>
    </source>
</evidence>
<evidence type="ECO:0000256" key="8">
    <source>
        <dbReference type="ARBA" id="ARBA00022833"/>
    </source>
</evidence>
<keyword evidence="3" id="KW-1003">Cell membrane</keyword>
<dbReference type="GO" id="GO:0040011">
    <property type="term" value="P:locomotion"/>
    <property type="evidence" value="ECO:0007669"/>
    <property type="project" value="EnsemblMetazoa"/>
</dbReference>
<feature type="region of interest" description="Disordered" evidence="10">
    <location>
        <begin position="143"/>
        <end position="167"/>
    </location>
</feature>
<dbReference type="Gene3D" id="3.30.60.20">
    <property type="match status" value="1"/>
</dbReference>
<dbReference type="Proteomes" id="UP000000304">
    <property type="component" value="Chromosome 2R"/>
</dbReference>
<dbReference type="InterPro" id="IPR039688">
    <property type="entry name" value="STAC1/2/3"/>
</dbReference>
<dbReference type="PANTHER" id="PTHR15135">
    <property type="entry name" value="STAC"/>
    <property type="match status" value="1"/>
</dbReference>
<evidence type="ECO:0000259" key="11">
    <source>
        <dbReference type="PROSITE" id="PS50081"/>
    </source>
</evidence>
<dbReference type="InterPro" id="IPR002219">
    <property type="entry name" value="PKC_DAG/PE"/>
</dbReference>
<name>B4QGU8_DROSI</name>
<dbReference type="OrthoDB" id="6250593at2759"/>
<dbReference type="GO" id="GO:0070588">
    <property type="term" value="P:calcium ion transmembrane transport"/>
    <property type="evidence" value="ECO:0007669"/>
    <property type="project" value="EnsemblMetazoa"/>
</dbReference>
<evidence type="ECO:0000256" key="1">
    <source>
        <dbReference type="ARBA" id="ARBA00004413"/>
    </source>
</evidence>
<dbReference type="PhylomeDB" id="B4QGU8"/>
<keyword evidence="7" id="KW-0863">Zinc-finger</keyword>
<evidence type="ECO:0000313" key="13">
    <source>
        <dbReference type="Proteomes" id="UP000000304"/>
    </source>
</evidence>
<dbReference type="FunFam" id="3.30.60.20:FF:000056">
    <property type="entry name" value="Uncharacterized protein, isoform C"/>
    <property type="match status" value="1"/>
</dbReference>
<evidence type="ECO:0000313" key="12">
    <source>
        <dbReference type="EMBL" id="EDX07211.1"/>
    </source>
</evidence>
<evidence type="ECO:0000256" key="9">
    <source>
        <dbReference type="ARBA" id="ARBA00023136"/>
    </source>
</evidence>
<proteinExistence type="predicted"/>
<keyword evidence="5" id="KW-0479">Metal-binding</keyword>
<dbReference type="GO" id="GO:0005737">
    <property type="term" value="C:cytoplasm"/>
    <property type="evidence" value="ECO:0007669"/>
    <property type="project" value="UniProtKB-SubCell"/>
</dbReference>
<dbReference type="AlphaFoldDB" id="B4QGU8"/>
<evidence type="ECO:0000256" key="2">
    <source>
        <dbReference type="ARBA" id="ARBA00004496"/>
    </source>
</evidence>
<dbReference type="STRING" id="7240.B4QGU8"/>
<protein>
    <submittedName>
        <fullName evidence="12">GD11117</fullName>
    </submittedName>
</protein>
<dbReference type="PANTHER" id="PTHR15135:SF7">
    <property type="entry name" value="STAC-LIKE, ISOFORM J"/>
    <property type="match status" value="1"/>
</dbReference>
<dbReference type="Pfam" id="PF00130">
    <property type="entry name" value="C1_1"/>
    <property type="match status" value="1"/>
</dbReference>
<dbReference type="InterPro" id="IPR046349">
    <property type="entry name" value="C1-like_sf"/>
</dbReference>
<dbReference type="GO" id="GO:0005886">
    <property type="term" value="C:plasma membrane"/>
    <property type="evidence" value="ECO:0007669"/>
    <property type="project" value="UniProtKB-SubCell"/>
</dbReference>
<dbReference type="GO" id="GO:0045793">
    <property type="term" value="P:positive regulation of cell size"/>
    <property type="evidence" value="ECO:0007669"/>
    <property type="project" value="EnsemblMetazoa"/>
</dbReference>
<comment type="subcellular location">
    <subcellularLocation>
        <location evidence="1">Cell membrane</location>
        <topology evidence="1">Peripheral membrane protein</topology>
        <orientation evidence="1">Cytoplasmic side</orientation>
    </subcellularLocation>
    <subcellularLocation>
        <location evidence="2">Cytoplasm</location>
    </subcellularLocation>
</comment>
<keyword evidence="8" id="KW-0862">Zinc</keyword>
<dbReference type="GO" id="GO:0005246">
    <property type="term" value="F:calcium channel regulator activity"/>
    <property type="evidence" value="ECO:0007669"/>
    <property type="project" value="EnsemblMetazoa"/>
</dbReference>
<evidence type="ECO:0000256" key="5">
    <source>
        <dbReference type="ARBA" id="ARBA00022723"/>
    </source>
</evidence>
<dbReference type="SMART" id="SM00109">
    <property type="entry name" value="C1"/>
    <property type="match status" value="1"/>
</dbReference>
<dbReference type="GO" id="GO:0008270">
    <property type="term" value="F:zinc ion binding"/>
    <property type="evidence" value="ECO:0007669"/>
    <property type="project" value="UniProtKB-KW"/>
</dbReference>
<keyword evidence="13" id="KW-1185">Reference proteome</keyword>
<dbReference type="SUPFAM" id="SSF57889">
    <property type="entry name" value="Cysteine-rich domain"/>
    <property type="match status" value="1"/>
</dbReference>
<evidence type="ECO:0000256" key="4">
    <source>
        <dbReference type="ARBA" id="ARBA00022490"/>
    </source>
</evidence>
<dbReference type="OMA" id="MAPIAYS"/>
<keyword evidence="6" id="KW-0677">Repeat</keyword>
<evidence type="ECO:0000256" key="3">
    <source>
        <dbReference type="ARBA" id="ARBA00022475"/>
    </source>
</evidence>
<dbReference type="PROSITE" id="PS00479">
    <property type="entry name" value="ZF_DAG_PE_1"/>
    <property type="match status" value="1"/>
</dbReference>
<keyword evidence="9" id="KW-0472">Membrane</keyword>
<dbReference type="EMBL" id="CM000362">
    <property type="protein sequence ID" value="EDX07211.1"/>
    <property type="molecule type" value="Genomic_DNA"/>
</dbReference>
<gene>
    <name evidence="12" type="primary">Dsim\GD11117</name>
    <name evidence="12" type="ORF">Dsim_GD11117</name>
</gene>
<dbReference type="HOGENOM" id="CLU_1637163_0_0_1"/>
<keyword evidence="4" id="KW-0963">Cytoplasm</keyword>
<dbReference type="GO" id="GO:1903078">
    <property type="term" value="P:positive regulation of protein localization to plasma membrane"/>
    <property type="evidence" value="ECO:0007669"/>
    <property type="project" value="TreeGrafter"/>
</dbReference>
<sequence length="167" mass="18900">MFSHLAAFGQLRFVLAPGESATFATPLTGTPTNALRLHLPHRRNGASSTASEPLRPNLDGSHHLQEYTYKKITACDVCSQILRGHTRQGLRCRICKLNAHGDCAPNLPRCQPKQKLLRRQKSTSELENRVDIEEESEYLARTSITAMTPENKRYTKQKYKSTEIHRS</sequence>
<reference evidence="12 13" key="1">
    <citation type="journal article" date="2007" name="Nature">
        <title>Evolution of genes and genomes on the Drosophila phylogeny.</title>
        <authorList>
            <consortium name="Drosophila 12 Genomes Consortium"/>
            <person name="Clark A.G."/>
            <person name="Eisen M.B."/>
            <person name="Smith D.R."/>
            <person name="Bergman C.M."/>
            <person name="Oliver B."/>
            <person name="Markow T.A."/>
            <person name="Kaufman T.C."/>
            <person name="Kellis M."/>
            <person name="Gelbart W."/>
            <person name="Iyer V.N."/>
            <person name="Pollard D.A."/>
            <person name="Sackton T.B."/>
            <person name="Larracuente A.M."/>
            <person name="Singh N.D."/>
            <person name="Abad J.P."/>
            <person name="Abt D.N."/>
            <person name="Adryan B."/>
            <person name="Aguade M."/>
            <person name="Akashi H."/>
            <person name="Anderson W.W."/>
            <person name="Aquadro C.F."/>
            <person name="Ardell D.H."/>
            <person name="Arguello R."/>
            <person name="Artieri C.G."/>
            <person name="Barbash D.A."/>
            <person name="Barker D."/>
            <person name="Barsanti P."/>
            <person name="Batterham P."/>
            <person name="Batzoglou S."/>
            <person name="Begun D."/>
            <person name="Bhutkar A."/>
            <person name="Blanco E."/>
            <person name="Bosak S.A."/>
            <person name="Bradley R.K."/>
            <person name="Brand A.D."/>
            <person name="Brent M.R."/>
            <person name="Brooks A.N."/>
            <person name="Brown R.H."/>
            <person name="Butlin R.K."/>
            <person name="Caggese C."/>
            <person name="Calvi B.R."/>
            <person name="Bernardo de Carvalho A."/>
            <person name="Caspi A."/>
            <person name="Castrezana S."/>
            <person name="Celniker S.E."/>
            <person name="Chang J.L."/>
            <person name="Chapple C."/>
            <person name="Chatterji S."/>
            <person name="Chinwalla A."/>
            <person name="Civetta A."/>
            <person name="Clifton S.W."/>
            <person name="Comeron J.M."/>
            <person name="Costello J.C."/>
            <person name="Coyne J.A."/>
            <person name="Daub J."/>
            <person name="David R.G."/>
            <person name="Delcher A.L."/>
            <person name="Delehaunty K."/>
            <person name="Do C.B."/>
            <person name="Ebling H."/>
            <person name="Edwards K."/>
            <person name="Eickbush T."/>
            <person name="Evans J.D."/>
            <person name="Filipski A."/>
            <person name="Findeiss S."/>
            <person name="Freyhult E."/>
            <person name="Fulton L."/>
            <person name="Fulton R."/>
            <person name="Garcia A.C."/>
            <person name="Gardiner A."/>
            <person name="Garfield D.A."/>
            <person name="Garvin B.E."/>
            <person name="Gibson G."/>
            <person name="Gilbert D."/>
            <person name="Gnerre S."/>
            <person name="Godfrey J."/>
            <person name="Good R."/>
            <person name="Gotea V."/>
            <person name="Gravely B."/>
            <person name="Greenberg A.J."/>
            <person name="Griffiths-Jones S."/>
            <person name="Gross S."/>
            <person name="Guigo R."/>
            <person name="Gustafson E.A."/>
            <person name="Haerty W."/>
            <person name="Hahn M.W."/>
            <person name="Halligan D.L."/>
            <person name="Halpern A.L."/>
            <person name="Halter G.M."/>
            <person name="Han M.V."/>
            <person name="Heger A."/>
            <person name="Hillier L."/>
            <person name="Hinrichs A.S."/>
            <person name="Holmes I."/>
            <person name="Hoskins R.A."/>
            <person name="Hubisz M.J."/>
            <person name="Hultmark D."/>
            <person name="Huntley M.A."/>
            <person name="Jaffe D.B."/>
            <person name="Jagadeeshan S."/>
            <person name="Jeck W.R."/>
            <person name="Johnson J."/>
            <person name="Jones C.D."/>
            <person name="Jordan W.C."/>
            <person name="Karpen G.H."/>
            <person name="Kataoka E."/>
            <person name="Keightley P.D."/>
            <person name="Kheradpour P."/>
            <person name="Kirkness E.F."/>
            <person name="Koerich L.B."/>
            <person name="Kristiansen K."/>
            <person name="Kudrna D."/>
            <person name="Kulathinal R.J."/>
            <person name="Kumar S."/>
            <person name="Kwok R."/>
            <person name="Lander E."/>
            <person name="Langley C.H."/>
            <person name="Lapoint R."/>
            <person name="Lazzaro B.P."/>
            <person name="Lee S.J."/>
            <person name="Levesque L."/>
            <person name="Li R."/>
            <person name="Lin C.F."/>
            <person name="Lin M.F."/>
            <person name="Lindblad-Toh K."/>
            <person name="Llopart A."/>
            <person name="Long M."/>
            <person name="Low L."/>
            <person name="Lozovsky E."/>
            <person name="Lu J."/>
            <person name="Luo M."/>
            <person name="Machado C.A."/>
            <person name="Makalowski W."/>
            <person name="Marzo M."/>
            <person name="Matsuda M."/>
            <person name="Matzkin L."/>
            <person name="McAllister B."/>
            <person name="McBride C.S."/>
            <person name="McKernan B."/>
            <person name="McKernan K."/>
            <person name="Mendez-Lago M."/>
            <person name="Minx P."/>
            <person name="Mollenhauer M.U."/>
            <person name="Montooth K."/>
            <person name="Mount S.M."/>
            <person name="Mu X."/>
            <person name="Myers E."/>
            <person name="Negre B."/>
            <person name="Newfeld S."/>
            <person name="Nielsen R."/>
            <person name="Noor M.A."/>
            <person name="O'Grady P."/>
            <person name="Pachter L."/>
            <person name="Papaceit M."/>
            <person name="Parisi M.J."/>
            <person name="Parisi M."/>
            <person name="Parts L."/>
            <person name="Pedersen J.S."/>
            <person name="Pesole G."/>
            <person name="Phillippy A.M."/>
            <person name="Ponting C.P."/>
            <person name="Pop M."/>
            <person name="Porcelli D."/>
            <person name="Powell J.R."/>
            <person name="Prohaska S."/>
            <person name="Pruitt K."/>
            <person name="Puig M."/>
            <person name="Quesneville H."/>
            <person name="Ram K.R."/>
            <person name="Rand D."/>
            <person name="Rasmussen M.D."/>
            <person name="Reed L.K."/>
            <person name="Reenan R."/>
            <person name="Reily A."/>
            <person name="Remington K.A."/>
            <person name="Rieger T.T."/>
            <person name="Ritchie M.G."/>
            <person name="Robin C."/>
            <person name="Rogers Y.H."/>
            <person name="Rohde C."/>
            <person name="Rozas J."/>
            <person name="Rubenfield M.J."/>
            <person name="Ruiz A."/>
            <person name="Russo S."/>
            <person name="Salzberg S.L."/>
            <person name="Sanchez-Gracia A."/>
            <person name="Saranga D.J."/>
            <person name="Sato H."/>
            <person name="Schaeffer S.W."/>
            <person name="Schatz M.C."/>
            <person name="Schlenke T."/>
            <person name="Schwartz R."/>
            <person name="Segarra C."/>
            <person name="Singh R.S."/>
            <person name="Sirot L."/>
            <person name="Sirota M."/>
            <person name="Sisneros N.B."/>
            <person name="Smith C.D."/>
            <person name="Smith T.F."/>
            <person name="Spieth J."/>
            <person name="Stage D.E."/>
            <person name="Stark A."/>
            <person name="Stephan W."/>
            <person name="Strausberg R.L."/>
            <person name="Strempel S."/>
            <person name="Sturgill D."/>
            <person name="Sutton G."/>
            <person name="Sutton G.G."/>
            <person name="Tao W."/>
            <person name="Teichmann S."/>
            <person name="Tobari Y.N."/>
            <person name="Tomimura Y."/>
            <person name="Tsolas J.M."/>
            <person name="Valente V.L."/>
            <person name="Venter E."/>
            <person name="Venter J.C."/>
            <person name="Vicario S."/>
            <person name="Vieira F.G."/>
            <person name="Vilella A.J."/>
            <person name="Villasante A."/>
            <person name="Walenz B."/>
            <person name="Wang J."/>
            <person name="Wasserman M."/>
            <person name="Watts T."/>
            <person name="Wilson D."/>
            <person name="Wilson R.K."/>
            <person name="Wing R.A."/>
            <person name="Wolfner M.F."/>
            <person name="Wong A."/>
            <person name="Wong G.K."/>
            <person name="Wu C.I."/>
            <person name="Wu G."/>
            <person name="Yamamoto D."/>
            <person name="Yang H.P."/>
            <person name="Yang S.P."/>
            <person name="Yorke J.A."/>
            <person name="Yoshida K."/>
            <person name="Zdobnov E."/>
            <person name="Zhang P."/>
            <person name="Zhang Y."/>
            <person name="Zimin A.V."/>
            <person name="Baldwin J."/>
            <person name="Abdouelleil A."/>
            <person name="Abdulkadir J."/>
            <person name="Abebe A."/>
            <person name="Abera B."/>
            <person name="Abreu J."/>
            <person name="Acer S.C."/>
            <person name="Aftuck L."/>
            <person name="Alexander A."/>
            <person name="An P."/>
            <person name="Anderson E."/>
            <person name="Anderson S."/>
            <person name="Arachi H."/>
            <person name="Azer M."/>
            <person name="Bachantsang P."/>
            <person name="Barry A."/>
            <person name="Bayul T."/>
            <person name="Berlin A."/>
            <person name="Bessette D."/>
            <person name="Bloom T."/>
            <person name="Blye J."/>
            <person name="Boguslavskiy L."/>
            <person name="Bonnet C."/>
            <person name="Boukhgalter B."/>
            <person name="Bourzgui I."/>
            <person name="Brown A."/>
            <person name="Cahill P."/>
            <person name="Channer S."/>
            <person name="Cheshatsang Y."/>
            <person name="Chuda L."/>
            <person name="Citroen M."/>
            <person name="Collymore A."/>
            <person name="Cooke P."/>
            <person name="Costello M."/>
            <person name="D'Aco K."/>
            <person name="Daza R."/>
            <person name="De Haan G."/>
            <person name="DeGray S."/>
            <person name="DeMaso C."/>
            <person name="Dhargay N."/>
            <person name="Dooley K."/>
            <person name="Dooley E."/>
            <person name="Doricent M."/>
            <person name="Dorje P."/>
            <person name="Dorjee K."/>
            <person name="Dupes A."/>
            <person name="Elong R."/>
            <person name="Falk J."/>
            <person name="Farina A."/>
            <person name="Faro S."/>
            <person name="Ferguson D."/>
            <person name="Fisher S."/>
            <person name="Foley C.D."/>
            <person name="Franke A."/>
            <person name="Friedrich D."/>
            <person name="Gadbois L."/>
            <person name="Gearin G."/>
            <person name="Gearin C.R."/>
            <person name="Giannoukos G."/>
            <person name="Goode T."/>
            <person name="Graham J."/>
            <person name="Grandbois E."/>
            <person name="Grewal S."/>
            <person name="Gyaltsen K."/>
            <person name="Hafez N."/>
            <person name="Hagos B."/>
            <person name="Hall J."/>
            <person name="Henson C."/>
            <person name="Hollinger A."/>
            <person name="Honan T."/>
            <person name="Huard M.D."/>
            <person name="Hughes L."/>
            <person name="Hurhula B."/>
            <person name="Husby M.E."/>
            <person name="Kamat A."/>
            <person name="Kanga B."/>
            <person name="Kashin S."/>
            <person name="Khazanovich D."/>
            <person name="Kisner P."/>
            <person name="Lance K."/>
            <person name="Lara M."/>
            <person name="Lee W."/>
            <person name="Lennon N."/>
            <person name="Letendre F."/>
            <person name="LeVine R."/>
            <person name="Lipovsky A."/>
            <person name="Liu X."/>
            <person name="Liu J."/>
            <person name="Liu S."/>
            <person name="Lokyitsang T."/>
            <person name="Lokyitsang Y."/>
            <person name="Lubonja R."/>
            <person name="Lui A."/>
            <person name="MacDonald P."/>
            <person name="Magnisalis V."/>
            <person name="Maru K."/>
            <person name="Matthews C."/>
            <person name="McCusker W."/>
            <person name="McDonough S."/>
            <person name="Mehta T."/>
            <person name="Meldrim J."/>
            <person name="Meneus L."/>
            <person name="Mihai O."/>
            <person name="Mihalev A."/>
            <person name="Mihova T."/>
            <person name="Mittelman R."/>
            <person name="Mlenga V."/>
            <person name="Montmayeur A."/>
            <person name="Mulrain L."/>
            <person name="Navidi A."/>
            <person name="Naylor J."/>
            <person name="Negash T."/>
            <person name="Nguyen T."/>
            <person name="Nguyen N."/>
            <person name="Nicol R."/>
            <person name="Norbu C."/>
            <person name="Norbu N."/>
            <person name="Novod N."/>
            <person name="O'Neill B."/>
            <person name="Osman S."/>
            <person name="Markiewicz E."/>
            <person name="Oyono O.L."/>
            <person name="Patti C."/>
            <person name="Phunkhang P."/>
            <person name="Pierre F."/>
            <person name="Priest M."/>
            <person name="Raghuraman S."/>
            <person name="Rege F."/>
            <person name="Reyes R."/>
            <person name="Rise C."/>
            <person name="Rogov P."/>
            <person name="Ross K."/>
            <person name="Ryan E."/>
            <person name="Settipalli S."/>
            <person name="Shea T."/>
            <person name="Sherpa N."/>
            <person name="Shi L."/>
            <person name="Shih D."/>
            <person name="Sparrow T."/>
            <person name="Spaulding J."/>
            <person name="Stalker J."/>
            <person name="Stange-Thomann N."/>
            <person name="Stavropoulos S."/>
            <person name="Stone C."/>
            <person name="Strader C."/>
            <person name="Tesfaye S."/>
            <person name="Thomson T."/>
            <person name="Thoulutsang Y."/>
            <person name="Thoulutsang D."/>
            <person name="Topham K."/>
            <person name="Topping I."/>
            <person name="Tsamla T."/>
            <person name="Vassiliev H."/>
            <person name="Vo A."/>
            <person name="Wangchuk T."/>
            <person name="Wangdi T."/>
            <person name="Weiand M."/>
            <person name="Wilkinson J."/>
            <person name="Wilson A."/>
            <person name="Yadav S."/>
            <person name="Young G."/>
            <person name="Yu Q."/>
            <person name="Zembek L."/>
            <person name="Zhong D."/>
            <person name="Zimmer A."/>
            <person name="Zwirko Z."/>
            <person name="Jaffe D.B."/>
            <person name="Alvarez P."/>
            <person name="Brockman W."/>
            <person name="Butler J."/>
            <person name="Chin C."/>
            <person name="Gnerre S."/>
            <person name="Grabherr M."/>
            <person name="Kleber M."/>
            <person name="Mauceli E."/>
            <person name="MacCallum I."/>
        </authorList>
    </citation>
    <scope>NUCLEOTIDE SEQUENCE [LARGE SCALE GENOMIC DNA]</scope>
    <source>
        <strain evidence="13">white501</strain>
    </source>
</reference>
<evidence type="ECO:0000256" key="10">
    <source>
        <dbReference type="SAM" id="MobiDB-lite"/>
    </source>
</evidence>
<dbReference type="CDD" id="cd20817">
    <property type="entry name" value="C1_Stac"/>
    <property type="match status" value="1"/>
</dbReference>
<dbReference type="GO" id="GO:0003009">
    <property type="term" value="P:skeletal muscle contraction"/>
    <property type="evidence" value="ECO:0007669"/>
    <property type="project" value="TreeGrafter"/>
</dbReference>
<accession>B4QGU8</accession>
<feature type="domain" description="Phorbol-ester/DAG-type" evidence="11">
    <location>
        <begin position="61"/>
        <end position="110"/>
    </location>
</feature>
<evidence type="ECO:0000256" key="6">
    <source>
        <dbReference type="ARBA" id="ARBA00022737"/>
    </source>
</evidence>
<dbReference type="PROSITE" id="PS50081">
    <property type="entry name" value="ZF_DAG_PE_2"/>
    <property type="match status" value="1"/>
</dbReference>